<accession>A0A1I6SFB1</accession>
<dbReference type="PANTHER" id="PTHR21660">
    <property type="entry name" value="THIOESTERASE SUPERFAMILY MEMBER-RELATED"/>
    <property type="match status" value="1"/>
</dbReference>
<dbReference type="CDD" id="cd03443">
    <property type="entry name" value="PaaI_thioesterase"/>
    <property type="match status" value="1"/>
</dbReference>
<evidence type="ECO:0000259" key="3">
    <source>
        <dbReference type="Pfam" id="PF03061"/>
    </source>
</evidence>
<reference evidence="5" key="1">
    <citation type="submission" date="2016-10" db="EMBL/GenBank/DDBJ databases">
        <authorList>
            <person name="Varghese N."/>
            <person name="Submissions S."/>
        </authorList>
    </citation>
    <scope>NUCLEOTIDE SEQUENCE [LARGE SCALE GENOMIC DNA]</scope>
    <source>
        <strain evidence="5">DSM 26894</strain>
    </source>
</reference>
<dbReference type="InterPro" id="IPR039298">
    <property type="entry name" value="ACOT13"/>
</dbReference>
<comment type="similarity">
    <text evidence="1">Belongs to the thioesterase PaaI family.</text>
</comment>
<dbReference type="Gene3D" id="3.10.129.10">
    <property type="entry name" value="Hotdog Thioesterase"/>
    <property type="match status" value="1"/>
</dbReference>
<keyword evidence="5" id="KW-1185">Reference proteome</keyword>
<dbReference type="PANTHER" id="PTHR21660:SF1">
    <property type="entry name" value="ACYL-COENZYME A THIOESTERASE 13"/>
    <property type="match status" value="1"/>
</dbReference>
<feature type="domain" description="Thioesterase" evidence="3">
    <location>
        <begin position="51"/>
        <end position="125"/>
    </location>
</feature>
<protein>
    <submittedName>
        <fullName evidence="4">Uncharacterized domain 1-containing protein</fullName>
    </submittedName>
</protein>
<dbReference type="STRING" id="311180.SAMN04488050_104323"/>
<dbReference type="Pfam" id="PF03061">
    <property type="entry name" value="4HBT"/>
    <property type="match status" value="1"/>
</dbReference>
<evidence type="ECO:0000256" key="2">
    <source>
        <dbReference type="ARBA" id="ARBA00022801"/>
    </source>
</evidence>
<evidence type="ECO:0000313" key="4">
    <source>
        <dbReference type="EMBL" id="SFS75510.1"/>
    </source>
</evidence>
<organism evidence="4 5">
    <name type="scientific">Alloyangia pacifica</name>
    <dbReference type="NCBI Taxonomy" id="311180"/>
    <lineage>
        <taxon>Bacteria</taxon>
        <taxon>Pseudomonadati</taxon>
        <taxon>Pseudomonadota</taxon>
        <taxon>Alphaproteobacteria</taxon>
        <taxon>Rhodobacterales</taxon>
        <taxon>Roseobacteraceae</taxon>
        <taxon>Alloyangia</taxon>
    </lineage>
</organism>
<proteinExistence type="inferred from homology"/>
<dbReference type="EMBL" id="FOZW01000004">
    <property type="protein sequence ID" value="SFS75510.1"/>
    <property type="molecule type" value="Genomic_DNA"/>
</dbReference>
<gene>
    <name evidence="4" type="ORF">SAMN04488050_104323</name>
</gene>
<dbReference type="NCBIfam" id="TIGR00369">
    <property type="entry name" value="unchar_dom_1"/>
    <property type="match status" value="1"/>
</dbReference>
<evidence type="ECO:0000313" key="5">
    <source>
        <dbReference type="Proteomes" id="UP000199392"/>
    </source>
</evidence>
<dbReference type="SUPFAM" id="SSF54637">
    <property type="entry name" value="Thioesterase/thiol ester dehydrase-isomerase"/>
    <property type="match status" value="1"/>
</dbReference>
<keyword evidence="2" id="KW-0378">Hydrolase</keyword>
<dbReference type="AlphaFoldDB" id="A0A1I6SFB1"/>
<dbReference type="GO" id="GO:0047617">
    <property type="term" value="F:fatty acyl-CoA hydrolase activity"/>
    <property type="evidence" value="ECO:0007669"/>
    <property type="project" value="InterPro"/>
</dbReference>
<dbReference type="InterPro" id="IPR003736">
    <property type="entry name" value="PAAI_dom"/>
</dbReference>
<sequence>MDRSTEDMQITEAPSGYLSHLGLEMTGWRADFARFELEIGPQHQNRHDNPHGGVHASMLDTAMGYAGCWTGDPEDRLMALTLSLSVQYLSRPRGTRLIAEGVRTGGGKSTFFAEATITDETGELIAKGTGVFRYRRRS</sequence>
<name>A0A1I6SFB1_9RHOB</name>
<dbReference type="InterPro" id="IPR006683">
    <property type="entry name" value="Thioestr_dom"/>
</dbReference>
<dbReference type="InterPro" id="IPR029069">
    <property type="entry name" value="HotDog_dom_sf"/>
</dbReference>
<dbReference type="RefSeq" id="WP_245696046.1">
    <property type="nucleotide sequence ID" value="NZ_FNCL01000004.1"/>
</dbReference>
<evidence type="ECO:0000256" key="1">
    <source>
        <dbReference type="ARBA" id="ARBA00008324"/>
    </source>
</evidence>
<dbReference type="Proteomes" id="UP000199392">
    <property type="component" value="Unassembled WGS sequence"/>
</dbReference>